<evidence type="ECO:0000256" key="5">
    <source>
        <dbReference type="ARBA" id="ARBA00022853"/>
    </source>
</evidence>
<dbReference type="SMART" id="SM00320">
    <property type="entry name" value="WD40"/>
    <property type="match status" value="7"/>
</dbReference>
<name>D8S688_SELML</name>
<dbReference type="PROSITE" id="PS50082">
    <property type="entry name" value="WD_REPEATS_2"/>
    <property type="match status" value="3"/>
</dbReference>
<protein>
    <recommendedName>
        <fullName evidence="10">Protein HIRA</fullName>
    </recommendedName>
</protein>
<feature type="compositionally biased region" description="Basic and acidic residues" evidence="11">
    <location>
        <begin position="483"/>
        <end position="533"/>
    </location>
</feature>
<feature type="repeat" description="WD" evidence="9">
    <location>
        <begin position="163"/>
        <end position="204"/>
    </location>
</feature>
<dbReference type="eggNOG" id="KOG0973">
    <property type="taxonomic scope" value="Eukaryota"/>
</dbReference>
<evidence type="ECO:0000256" key="6">
    <source>
        <dbReference type="ARBA" id="ARBA00023015"/>
    </source>
</evidence>
<dbReference type="CDD" id="cd00200">
    <property type="entry name" value="WD40"/>
    <property type="match status" value="1"/>
</dbReference>
<dbReference type="InterPro" id="IPR019775">
    <property type="entry name" value="WD40_repeat_CS"/>
</dbReference>
<feature type="repeat" description="WD" evidence="9">
    <location>
        <begin position="121"/>
        <end position="162"/>
    </location>
</feature>
<keyword evidence="5 10" id="KW-0156">Chromatin regulator</keyword>
<keyword evidence="3 9" id="KW-0853">WD repeat</keyword>
<dbReference type="InParanoid" id="D8S688"/>
<evidence type="ECO:0000256" key="10">
    <source>
        <dbReference type="RuleBase" id="RU364014"/>
    </source>
</evidence>
<dbReference type="GO" id="GO:0006355">
    <property type="term" value="P:regulation of DNA-templated transcription"/>
    <property type="evidence" value="ECO:0007669"/>
    <property type="project" value="InterPro"/>
</dbReference>
<dbReference type="HOGENOM" id="CLU_004372_3_0_1"/>
<dbReference type="Gramene" id="EFJ20190">
    <property type="protein sequence ID" value="EFJ20190"/>
    <property type="gene ID" value="SELMODRAFT_109484"/>
</dbReference>
<feature type="domain" description="Protein HIRA-like C-terminal" evidence="12">
    <location>
        <begin position="687"/>
        <end position="887"/>
    </location>
</feature>
<dbReference type="GO" id="GO:0005634">
    <property type="term" value="C:nucleus"/>
    <property type="evidence" value="ECO:0007669"/>
    <property type="project" value="UniProtKB-SubCell"/>
</dbReference>
<dbReference type="InterPro" id="IPR031120">
    <property type="entry name" value="HIR1-like"/>
</dbReference>
<keyword evidence="4 10" id="KW-0677">Repeat</keyword>
<comment type="function">
    <text evidence="10">Required for replication-independent chromatin assembly and for the periodic repression of histone gene transcription during the cell cycle.</text>
</comment>
<dbReference type="InterPro" id="IPR011494">
    <property type="entry name" value="HIRA-like_C"/>
</dbReference>
<keyword evidence="10" id="KW-0678">Repressor</keyword>
<keyword evidence="7 10" id="KW-0804">Transcription</keyword>
<feature type="region of interest" description="Disordered" evidence="11">
    <location>
        <begin position="448"/>
        <end position="558"/>
    </location>
</feature>
<dbReference type="SUPFAM" id="SSF50978">
    <property type="entry name" value="WD40 repeat-like"/>
    <property type="match status" value="1"/>
</dbReference>
<dbReference type="GO" id="GO:0006338">
    <property type="term" value="P:chromatin remodeling"/>
    <property type="evidence" value="ECO:0000318"/>
    <property type="project" value="GO_Central"/>
</dbReference>
<feature type="domain" description="CAF1B/HIR1 beta-propeller" evidence="13">
    <location>
        <begin position="2"/>
        <end position="370"/>
    </location>
</feature>
<keyword evidence="6 10" id="KW-0805">Transcription regulation</keyword>
<dbReference type="EMBL" id="GL377603">
    <property type="protein sequence ID" value="EFJ20190.1"/>
    <property type="molecule type" value="Genomic_DNA"/>
</dbReference>
<evidence type="ECO:0000256" key="9">
    <source>
        <dbReference type="PROSITE-ProRule" id="PRU00221"/>
    </source>
</evidence>
<accession>D8S688</accession>
<evidence type="ECO:0000256" key="3">
    <source>
        <dbReference type="ARBA" id="ARBA00022574"/>
    </source>
</evidence>
<comment type="subcellular location">
    <subcellularLocation>
        <location evidence="1 10">Nucleus</location>
    </subcellularLocation>
</comment>
<dbReference type="Pfam" id="PF07569">
    <property type="entry name" value="Hira"/>
    <property type="match status" value="1"/>
</dbReference>
<evidence type="ECO:0000256" key="4">
    <source>
        <dbReference type="ARBA" id="ARBA00022737"/>
    </source>
</evidence>
<dbReference type="OMA" id="RGSWDGD"/>
<feature type="compositionally biased region" description="Gly residues" evidence="11">
    <location>
        <begin position="538"/>
        <end position="550"/>
    </location>
</feature>
<keyword evidence="8 10" id="KW-0539">Nucleus</keyword>
<dbReference type="AlphaFoldDB" id="D8S688"/>
<dbReference type="InterPro" id="IPR036322">
    <property type="entry name" value="WD40_repeat_dom_sf"/>
</dbReference>
<dbReference type="InterPro" id="IPR015943">
    <property type="entry name" value="WD40/YVTN_repeat-like_dom_sf"/>
</dbReference>
<dbReference type="FunCoup" id="D8S688">
    <property type="interactions" value="4062"/>
</dbReference>
<keyword evidence="15" id="KW-1185">Reference proteome</keyword>
<dbReference type="GO" id="GO:0000417">
    <property type="term" value="C:HIR complex"/>
    <property type="evidence" value="ECO:0000318"/>
    <property type="project" value="GO_Central"/>
</dbReference>
<dbReference type="InterPro" id="IPR055410">
    <property type="entry name" value="Beta-prop_CAF1B_HIR1"/>
</dbReference>
<reference evidence="14 15" key="1">
    <citation type="journal article" date="2011" name="Science">
        <title>The Selaginella genome identifies genetic changes associated with the evolution of vascular plants.</title>
        <authorList>
            <person name="Banks J.A."/>
            <person name="Nishiyama T."/>
            <person name="Hasebe M."/>
            <person name="Bowman J.L."/>
            <person name="Gribskov M."/>
            <person name="dePamphilis C."/>
            <person name="Albert V.A."/>
            <person name="Aono N."/>
            <person name="Aoyama T."/>
            <person name="Ambrose B.A."/>
            <person name="Ashton N.W."/>
            <person name="Axtell M.J."/>
            <person name="Barker E."/>
            <person name="Barker M.S."/>
            <person name="Bennetzen J.L."/>
            <person name="Bonawitz N.D."/>
            <person name="Chapple C."/>
            <person name="Cheng C."/>
            <person name="Correa L.G."/>
            <person name="Dacre M."/>
            <person name="DeBarry J."/>
            <person name="Dreyer I."/>
            <person name="Elias M."/>
            <person name="Engstrom E.M."/>
            <person name="Estelle M."/>
            <person name="Feng L."/>
            <person name="Finet C."/>
            <person name="Floyd S.K."/>
            <person name="Frommer W.B."/>
            <person name="Fujita T."/>
            <person name="Gramzow L."/>
            <person name="Gutensohn M."/>
            <person name="Harholt J."/>
            <person name="Hattori M."/>
            <person name="Heyl A."/>
            <person name="Hirai T."/>
            <person name="Hiwatashi Y."/>
            <person name="Ishikawa M."/>
            <person name="Iwata M."/>
            <person name="Karol K.G."/>
            <person name="Koehler B."/>
            <person name="Kolukisaoglu U."/>
            <person name="Kubo M."/>
            <person name="Kurata T."/>
            <person name="Lalonde S."/>
            <person name="Li K."/>
            <person name="Li Y."/>
            <person name="Litt A."/>
            <person name="Lyons E."/>
            <person name="Manning G."/>
            <person name="Maruyama T."/>
            <person name="Michael T.P."/>
            <person name="Mikami K."/>
            <person name="Miyazaki S."/>
            <person name="Morinaga S."/>
            <person name="Murata T."/>
            <person name="Mueller-Roeber B."/>
            <person name="Nelson D.R."/>
            <person name="Obara M."/>
            <person name="Oguri Y."/>
            <person name="Olmstead R.G."/>
            <person name="Onodera N."/>
            <person name="Petersen B.L."/>
            <person name="Pils B."/>
            <person name="Prigge M."/>
            <person name="Rensing S.A."/>
            <person name="Riano-Pachon D.M."/>
            <person name="Roberts A.W."/>
            <person name="Sato Y."/>
            <person name="Scheller H.V."/>
            <person name="Schulz B."/>
            <person name="Schulz C."/>
            <person name="Shakirov E.V."/>
            <person name="Shibagaki N."/>
            <person name="Shinohara N."/>
            <person name="Shippen D.E."/>
            <person name="Soerensen I."/>
            <person name="Sotooka R."/>
            <person name="Sugimoto N."/>
            <person name="Sugita M."/>
            <person name="Sumikawa N."/>
            <person name="Tanurdzic M."/>
            <person name="Theissen G."/>
            <person name="Ulvskov P."/>
            <person name="Wakazuki S."/>
            <person name="Weng J.K."/>
            <person name="Willats W.W."/>
            <person name="Wipf D."/>
            <person name="Wolf P.G."/>
            <person name="Yang L."/>
            <person name="Zimmer A.D."/>
            <person name="Zhu Q."/>
            <person name="Mitros T."/>
            <person name="Hellsten U."/>
            <person name="Loque D."/>
            <person name="Otillar R."/>
            <person name="Salamov A."/>
            <person name="Schmutz J."/>
            <person name="Shapiro H."/>
            <person name="Lindquist E."/>
            <person name="Lucas S."/>
            <person name="Rokhsar D."/>
            <person name="Grigoriev I.V."/>
        </authorList>
    </citation>
    <scope>NUCLEOTIDE SEQUENCE [LARGE SCALE GENOMIC DNA]</scope>
</reference>
<dbReference type="GO" id="GO:0006351">
    <property type="term" value="P:DNA-templated transcription"/>
    <property type="evidence" value="ECO:0007669"/>
    <property type="project" value="InterPro"/>
</dbReference>
<proteinExistence type="inferred from homology"/>
<dbReference type="PROSITE" id="PS00678">
    <property type="entry name" value="WD_REPEATS_1"/>
    <property type="match status" value="1"/>
</dbReference>
<dbReference type="STRING" id="88036.D8S688"/>
<dbReference type="PANTHER" id="PTHR13831">
    <property type="entry name" value="MEMBER OF THE HIR1 FAMILY OF WD-REPEAT PROTEINS"/>
    <property type="match status" value="1"/>
</dbReference>
<evidence type="ECO:0000313" key="14">
    <source>
        <dbReference type="EMBL" id="EFJ20190.1"/>
    </source>
</evidence>
<dbReference type="KEGG" id="smo:SELMODRAFT_109484"/>
<evidence type="ECO:0000256" key="8">
    <source>
        <dbReference type="ARBA" id="ARBA00023242"/>
    </source>
</evidence>
<evidence type="ECO:0000256" key="1">
    <source>
        <dbReference type="ARBA" id="ARBA00004123"/>
    </source>
</evidence>
<dbReference type="PANTHER" id="PTHR13831:SF0">
    <property type="entry name" value="PROTEIN HIRA"/>
    <property type="match status" value="1"/>
</dbReference>
<dbReference type="Gene3D" id="2.130.10.10">
    <property type="entry name" value="YVTN repeat-like/Quinoprotein amine dehydrogenase"/>
    <property type="match status" value="2"/>
</dbReference>
<dbReference type="Proteomes" id="UP000001514">
    <property type="component" value="Unassembled WGS sequence"/>
</dbReference>
<comment type="similarity">
    <text evidence="2 10">Belongs to the WD repeat HIR1 family.</text>
</comment>
<evidence type="ECO:0000313" key="15">
    <source>
        <dbReference type="Proteomes" id="UP000001514"/>
    </source>
</evidence>
<feature type="repeat" description="WD" evidence="9">
    <location>
        <begin position="9"/>
        <end position="43"/>
    </location>
</feature>
<evidence type="ECO:0000256" key="2">
    <source>
        <dbReference type="ARBA" id="ARBA00007306"/>
    </source>
</evidence>
<sequence length="954" mass="104246">MIVEKPEWLRHEGLQIFSVDFQPSGQRCATAGGDHKVRIWNTRPLMKEGEADRGGEKLLATLCDHFGSVNCVRWSKSGLYVASGSDGSLVLIHEKRHGTGTVEFGSGEPANVENWKVCASLRGHTADVVDLAWSPDDSMLATCSLDNTVRIWKMPGGSSVAVLTGHSSLVKGVAWDPIGSFLASQSDDKTVMIWQTSDWAAVHRAEGPWRKSVGSTFFRRLSWSPCGHFIITTHGYENPSHTAQVLERGDWSGTFNFVGHNAPVVAVRFNHSMFRKQPLPPPENNGEEELLQMDPKKVPKEMVPYNVVAMGSQDRNITVWTTANPRPVFVGKHFFTQSVVDLSWSPDGYSLFCCSLDGTVASFHFEAKELGHIVSEKEMEEFRRNRYGDSRSRQESLAESPAQLFIEATAAAKKVGNSTTIVSNGNTTSNVSNTTVVTQTNKQVASTTLRAQEHEEAGTTTTVTTPKNGTLEKDQAAAQTPVKQREYRQQDGRRRIIPEALHTEDDGGRKDRESSAEKRKLSPVDASKSEAPSKRLLGSGGSGGGGGGGGVRERNGSGASKAIEVSSMERSLGLSSTTNTTVAINVTQASQLRGPDGVLSVQVRISDEESLDGPAVAPICLEAKPVRVQDAAAGRGETGETDLVCSQGGEIRWRDRFAGKVTALTGNTNFWAVGCEDGSLQVYTMAGRRALPSMVVGSAAAFMDCTRGWELLLLTRGGTMHVWDLRQSQCLLNESLLPLTLSSSATSSAKESGVMRIISARFSEAGAPLVVLANGHAFLFHTKMRSWLRIADDFFPSSSFVSTWPPSGDGELAGLQKGAATLGKTNFSWNRTLINEKYQTRAHLEDQLAAALALKSAEEYKRHLISYTRFLTREADEVRLRELCEDLLGPLFVPDSEPCYDSQPTTSTWESYVLGMKKRELLKNEVLPAMASNRAVQRLLNEFLDMLSEYEDTQ</sequence>
<evidence type="ECO:0000256" key="7">
    <source>
        <dbReference type="ARBA" id="ARBA00023163"/>
    </source>
</evidence>
<dbReference type="Pfam" id="PF24105">
    <property type="entry name" value="Beta-prop_CAF1B_HIR1"/>
    <property type="match status" value="1"/>
</dbReference>
<evidence type="ECO:0000256" key="11">
    <source>
        <dbReference type="SAM" id="MobiDB-lite"/>
    </source>
</evidence>
<dbReference type="PROSITE" id="PS50294">
    <property type="entry name" value="WD_REPEATS_REGION"/>
    <property type="match status" value="2"/>
</dbReference>
<organism evidence="15">
    <name type="scientific">Selaginella moellendorffii</name>
    <name type="common">Spikemoss</name>
    <dbReference type="NCBI Taxonomy" id="88036"/>
    <lineage>
        <taxon>Eukaryota</taxon>
        <taxon>Viridiplantae</taxon>
        <taxon>Streptophyta</taxon>
        <taxon>Embryophyta</taxon>
        <taxon>Tracheophyta</taxon>
        <taxon>Lycopodiopsida</taxon>
        <taxon>Selaginellales</taxon>
        <taxon>Selaginellaceae</taxon>
        <taxon>Selaginella</taxon>
    </lineage>
</organism>
<dbReference type="InterPro" id="IPR001680">
    <property type="entry name" value="WD40_rpt"/>
</dbReference>
<evidence type="ECO:0000259" key="13">
    <source>
        <dbReference type="Pfam" id="PF24105"/>
    </source>
</evidence>
<dbReference type="GO" id="GO:0000785">
    <property type="term" value="C:chromatin"/>
    <property type="evidence" value="ECO:0000318"/>
    <property type="project" value="GO_Central"/>
</dbReference>
<gene>
    <name evidence="14" type="primary">HIRA1-1</name>
    <name evidence="14" type="ORF">SELMODRAFT_109484</name>
</gene>
<evidence type="ECO:0000259" key="12">
    <source>
        <dbReference type="Pfam" id="PF07569"/>
    </source>
</evidence>